<dbReference type="SUPFAM" id="SSF103473">
    <property type="entry name" value="MFS general substrate transporter"/>
    <property type="match status" value="1"/>
</dbReference>
<dbReference type="InterPro" id="IPR011701">
    <property type="entry name" value="MFS"/>
</dbReference>
<evidence type="ECO:0000256" key="5">
    <source>
        <dbReference type="SAM" id="MobiDB-lite"/>
    </source>
</evidence>
<keyword evidence="4 6" id="KW-0472">Membrane</keyword>
<dbReference type="CDD" id="cd17323">
    <property type="entry name" value="MFS_Tpo1_MDR_like"/>
    <property type="match status" value="1"/>
</dbReference>
<dbReference type="PANTHER" id="PTHR23502">
    <property type="entry name" value="MAJOR FACILITATOR SUPERFAMILY"/>
    <property type="match status" value="1"/>
</dbReference>
<name>A0A8H3TRY6_9TREE</name>
<comment type="subcellular location">
    <subcellularLocation>
        <location evidence="1">Membrane</location>
        <topology evidence="1">Multi-pass membrane protein</topology>
    </subcellularLocation>
</comment>
<feature type="transmembrane region" description="Helical" evidence="6">
    <location>
        <begin position="172"/>
        <end position="192"/>
    </location>
</feature>
<reference evidence="8" key="1">
    <citation type="submission" date="2020-07" db="EMBL/GenBank/DDBJ databases">
        <title>Draft Genome Sequence of a Deep-Sea Yeast, Naganishia (Cryptococcus) liquefaciens strain N6.</title>
        <authorList>
            <person name="Han Y.W."/>
            <person name="Kajitani R."/>
            <person name="Morimoto H."/>
            <person name="Parhat M."/>
            <person name="Tsubouchi H."/>
            <person name="Bakenova O."/>
            <person name="Ogata M."/>
            <person name="Argunhan B."/>
            <person name="Aoki R."/>
            <person name="Kajiwara S."/>
            <person name="Itoh T."/>
            <person name="Iwasaki H."/>
        </authorList>
    </citation>
    <scope>NUCLEOTIDE SEQUENCE</scope>
    <source>
        <strain evidence="8">N6</strain>
    </source>
</reference>
<comment type="caution">
    <text evidence="8">The sequence shown here is derived from an EMBL/GenBank/DDBJ whole genome shotgun (WGS) entry which is preliminary data.</text>
</comment>
<dbReference type="InterPro" id="IPR020846">
    <property type="entry name" value="MFS_dom"/>
</dbReference>
<feature type="transmembrane region" description="Helical" evidence="6">
    <location>
        <begin position="234"/>
        <end position="253"/>
    </location>
</feature>
<dbReference type="Pfam" id="PF07690">
    <property type="entry name" value="MFS_1"/>
    <property type="match status" value="1"/>
</dbReference>
<accession>A0A8H3TRY6</accession>
<dbReference type="GO" id="GO:0022857">
    <property type="term" value="F:transmembrane transporter activity"/>
    <property type="evidence" value="ECO:0007669"/>
    <property type="project" value="InterPro"/>
</dbReference>
<feature type="domain" description="Major facilitator superfamily (MFS) profile" evidence="7">
    <location>
        <begin position="107"/>
        <end position="639"/>
    </location>
</feature>
<evidence type="ECO:0000256" key="1">
    <source>
        <dbReference type="ARBA" id="ARBA00004141"/>
    </source>
</evidence>
<gene>
    <name evidence="8" type="ORF">NliqN6_2494</name>
</gene>
<dbReference type="AlphaFoldDB" id="A0A8H3TRY6"/>
<evidence type="ECO:0000256" key="6">
    <source>
        <dbReference type="SAM" id="Phobius"/>
    </source>
</evidence>
<dbReference type="PANTHER" id="PTHR23502:SF5">
    <property type="entry name" value="QUINIDINE RESISTANCE PROTEIN 3"/>
    <property type="match status" value="1"/>
</dbReference>
<dbReference type="Gene3D" id="1.20.1250.20">
    <property type="entry name" value="MFS general substrate transporter like domains"/>
    <property type="match status" value="1"/>
</dbReference>
<feature type="transmembrane region" description="Helical" evidence="6">
    <location>
        <begin position="106"/>
        <end position="125"/>
    </location>
</feature>
<proteinExistence type="predicted"/>
<evidence type="ECO:0000256" key="2">
    <source>
        <dbReference type="ARBA" id="ARBA00022692"/>
    </source>
</evidence>
<dbReference type="OrthoDB" id="2585655at2759"/>
<evidence type="ECO:0000313" key="8">
    <source>
        <dbReference type="EMBL" id="GHJ86092.1"/>
    </source>
</evidence>
<feature type="transmembrane region" description="Helical" evidence="6">
    <location>
        <begin position="479"/>
        <end position="501"/>
    </location>
</feature>
<dbReference type="Proteomes" id="UP000620104">
    <property type="component" value="Unassembled WGS sequence"/>
</dbReference>
<keyword evidence="2 6" id="KW-0812">Transmembrane</keyword>
<evidence type="ECO:0000313" key="9">
    <source>
        <dbReference type="Proteomes" id="UP000620104"/>
    </source>
</evidence>
<keyword evidence="9" id="KW-1185">Reference proteome</keyword>
<dbReference type="GO" id="GO:0005886">
    <property type="term" value="C:plasma membrane"/>
    <property type="evidence" value="ECO:0007669"/>
    <property type="project" value="TreeGrafter"/>
</dbReference>
<feature type="transmembrane region" description="Helical" evidence="6">
    <location>
        <begin position="443"/>
        <end position="467"/>
    </location>
</feature>
<feature type="compositionally biased region" description="Low complexity" evidence="5">
    <location>
        <begin position="8"/>
        <end position="29"/>
    </location>
</feature>
<feature type="transmembrane region" description="Helical" evidence="6">
    <location>
        <begin position="259"/>
        <end position="280"/>
    </location>
</feature>
<dbReference type="EMBL" id="BLZA01000017">
    <property type="protein sequence ID" value="GHJ86092.1"/>
    <property type="molecule type" value="Genomic_DNA"/>
</dbReference>
<organism evidence="8 9">
    <name type="scientific">Naganishia liquefaciens</name>
    <dbReference type="NCBI Taxonomy" id="104408"/>
    <lineage>
        <taxon>Eukaryota</taxon>
        <taxon>Fungi</taxon>
        <taxon>Dikarya</taxon>
        <taxon>Basidiomycota</taxon>
        <taxon>Agaricomycotina</taxon>
        <taxon>Tremellomycetes</taxon>
        <taxon>Filobasidiales</taxon>
        <taxon>Filobasidiaceae</taxon>
        <taxon>Naganishia</taxon>
    </lineage>
</organism>
<dbReference type="PROSITE" id="PS50850">
    <property type="entry name" value="MFS"/>
    <property type="match status" value="1"/>
</dbReference>
<feature type="transmembrane region" description="Helical" evidence="6">
    <location>
        <begin position="198"/>
        <end position="222"/>
    </location>
</feature>
<feature type="transmembrane region" description="Helical" evidence="6">
    <location>
        <begin position="553"/>
        <end position="574"/>
    </location>
</feature>
<feature type="transmembrane region" description="Helical" evidence="6">
    <location>
        <begin position="145"/>
        <end position="165"/>
    </location>
</feature>
<dbReference type="Gene3D" id="1.20.1720.10">
    <property type="entry name" value="Multidrug resistance protein D"/>
    <property type="match status" value="1"/>
</dbReference>
<protein>
    <recommendedName>
        <fullName evidence="7">Major facilitator superfamily (MFS) profile domain-containing protein</fullName>
    </recommendedName>
</protein>
<dbReference type="InterPro" id="IPR036259">
    <property type="entry name" value="MFS_trans_sf"/>
</dbReference>
<evidence type="ECO:0000259" key="7">
    <source>
        <dbReference type="PROSITE" id="PS50850"/>
    </source>
</evidence>
<evidence type="ECO:0000256" key="3">
    <source>
        <dbReference type="ARBA" id="ARBA00022989"/>
    </source>
</evidence>
<evidence type="ECO:0000256" key="4">
    <source>
        <dbReference type="ARBA" id="ARBA00023136"/>
    </source>
</evidence>
<keyword evidence="3 6" id="KW-1133">Transmembrane helix</keyword>
<feature type="compositionally biased region" description="Low complexity" evidence="5">
    <location>
        <begin position="361"/>
        <end position="378"/>
    </location>
</feature>
<feature type="region of interest" description="Disordered" evidence="5">
    <location>
        <begin position="310"/>
        <end position="379"/>
    </location>
</feature>
<feature type="region of interest" description="Disordered" evidence="5">
    <location>
        <begin position="1"/>
        <end position="79"/>
    </location>
</feature>
<sequence length="657" mass="71356">MDIPQQLAPTTKAAGEAAGTAPAAETAETYELRQVASERNSLPPDDSDEYPRRSTPSPSQKHHAHFDLPPGEPKGPEESFQLPVVDIEHAPVDDDPREWSHRKKTIILAMISIASISPTMGASIYNPAFDELREELHATDNQLALSISIFILLQGGFPVVWSTVAEITGRKIIYLVSNALFITGTIVAGRATSMTLLIIMRLLQAFGSSAVLAIGAGTLADIYERHERGSKMGLYYAVPLLGPSLGPVIGGLLTKGFSWRATFYFLAAFGGVSFCSFLFFPDSYRKERSHIYQAATKRALKRALAHHESAERKRLKKIQRGFSSSDPTPGTTVPPTPTARTGLHTPVEGEEDTLVASSTMTTKSGAATTAPAGTPTSTDRLAHERAIQDVGDMHPVVKRRNCKFWKKPKVTEHEENEIEIQLSLKDINPLPAMWHILKRPNNSLGVVCSGCLFAVQYTIAFTGAVLFAEPPYNYSALKVGLALLSFGGGNVVGSILGGKYSDVMLRKLKKKNGGVGEPEMRLQSTVPAMFIMIPSLLAYAWTADKKTNAAGPLIALFFNGFSIMVIYSSTLAYLVDANPGRSSSAVACNSLFRGAFACVASQVALPIRNAIGDGGLYTILTGVLILSCLGFWIVIRKGKRWRDPTWTFKRGKKNEEK</sequence>
<feature type="transmembrane region" description="Helical" evidence="6">
    <location>
        <begin position="616"/>
        <end position="635"/>
    </location>
</feature>
<feature type="transmembrane region" description="Helical" evidence="6">
    <location>
        <begin position="586"/>
        <end position="604"/>
    </location>
</feature>
<feature type="transmembrane region" description="Helical" evidence="6">
    <location>
        <begin position="522"/>
        <end position="541"/>
    </location>
</feature>